<keyword evidence="2 4" id="KW-0479">Metal-binding</keyword>
<dbReference type="eggNOG" id="COG2010">
    <property type="taxonomic scope" value="Bacteria"/>
</dbReference>
<dbReference type="Proteomes" id="UP000030377">
    <property type="component" value="Unassembled WGS sequence"/>
</dbReference>
<protein>
    <submittedName>
        <fullName evidence="7">Cytochrome C</fullName>
    </submittedName>
</protein>
<evidence type="ECO:0000256" key="1">
    <source>
        <dbReference type="ARBA" id="ARBA00022617"/>
    </source>
</evidence>
<dbReference type="InterPro" id="IPR009056">
    <property type="entry name" value="Cyt_c-like_dom"/>
</dbReference>
<accession>A0A0A3Y336</accession>
<gene>
    <name evidence="7" type="ORF">MA20_06420</name>
</gene>
<dbReference type="STRING" id="375.BKD09_RS07730"/>
<evidence type="ECO:0000256" key="3">
    <source>
        <dbReference type="ARBA" id="ARBA00023004"/>
    </source>
</evidence>
<evidence type="ECO:0000256" key="2">
    <source>
        <dbReference type="ARBA" id="ARBA00022723"/>
    </source>
</evidence>
<dbReference type="PROSITE" id="PS51007">
    <property type="entry name" value="CYTC"/>
    <property type="match status" value="1"/>
</dbReference>
<evidence type="ECO:0000313" key="7">
    <source>
        <dbReference type="EMBL" id="KGT81030.1"/>
    </source>
</evidence>
<feature type="region of interest" description="Disordered" evidence="5">
    <location>
        <begin position="796"/>
        <end position="816"/>
    </location>
</feature>
<dbReference type="PANTHER" id="PTHR30600:SF9">
    <property type="entry name" value="BLR7738 PROTEIN"/>
    <property type="match status" value="1"/>
</dbReference>
<dbReference type="GO" id="GO:0009055">
    <property type="term" value="F:electron transfer activity"/>
    <property type="evidence" value="ECO:0007669"/>
    <property type="project" value="InterPro"/>
</dbReference>
<dbReference type="NCBIfam" id="NF040606">
    <property type="entry name" value="CytoC_perox"/>
    <property type="match status" value="1"/>
</dbReference>
<feature type="domain" description="Cytochrome c" evidence="6">
    <location>
        <begin position="658"/>
        <end position="936"/>
    </location>
</feature>
<dbReference type="InterPro" id="IPR051395">
    <property type="entry name" value="Cytochrome_c_Peroxidase/MauG"/>
</dbReference>
<comment type="caution">
    <text evidence="7">The sequence shown here is derived from an EMBL/GenBank/DDBJ whole genome shotgun (WGS) entry which is preliminary data.</text>
</comment>
<feature type="region of interest" description="Disordered" evidence="5">
    <location>
        <begin position="882"/>
        <end position="918"/>
    </location>
</feature>
<dbReference type="EMBL" id="JRPN01000003">
    <property type="protein sequence ID" value="KGT81030.1"/>
    <property type="molecule type" value="Genomic_DNA"/>
</dbReference>
<name>A0A0A3Y336_BRAJP</name>
<evidence type="ECO:0000256" key="5">
    <source>
        <dbReference type="SAM" id="MobiDB-lite"/>
    </source>
</evidence>
<evidence type="ECO:0000256" key="4">
    <source>
        <dbReference type="PROSITE-ProRule" id="PRU00433"/>
    </source>
</evidence>
<evidence type="ECO:0000259" key="6">
    <source>
        <dbReference type="PROSITE" id="PS51007"/>
    </source>
</evidence>
<feature type="compositionally biased region" description="Polar residues" evidence="5">
    <location>
        <begin position="882"/>
        <end position="902"/>
    </location>
</feature>
<dbReference type="Pfam" id="PF21419">
    <property type="entry name" value="RoxA-like_Cyt-c"/>
    <property type="match status" value="1"/>
</dbReference>
<organism evidence="7 8">
    <name type="scientific">Bradyrhizobium japonicum</name>
    <dbReference type="NCBI Taxonomy" id="375"/>
    <lineage>
        <taxon>Bacteria</taxon>
        <taxon>Pseudomonadati</taxon>
        <taxon>Pseudomonadota</taxon>
        <taxon>Alphaproteobacteria</taxon>
        <taxon>Hyphomicrobiales</taxon>
        <taxon>Nitrobacteraceae</taxon>
        <taxon>Bradyrhizobium</taxon>
    </lineage>
</organism>
<keyword evidence="3 4" id="KW-0408">Iron</keyword>
<sequence>MNDPASKPPFDPSIQVSPDNPCPFLRGLVGEGFVDGGTVPIGRLSQTIANASGDKGLMKTVARVETRGIALIANGFGHILKSIFSGAQLDALRGGPLDKRGAGSRILGVDGKVNEDQIARMASFGRDYTDPNGGGAEPGINASEIQTYMRDNLKRAGSAARWYYRILMQFEWPILLKIMGKGEGENRYLAIADVRTLFNERKFPERITQRVVSQPVKPPSLILRVAGGLVAALLVFGVVALRFPDQFQPMLPGILGDLVAPPLPKLVEPRAAYWLEQNWALEDRHWFHHASQGTATFPVPYSWFMALEQPRLHFFAKPGMLHDSDHLQRFGFIPSPQTINTDDATLRRFGYANVYDKTKPIPARLWDPPVNWGAQAENVDGLPVGFARMTGVPDPATGQVGEDRIGLTCAACHTGQIHYKGIDVRFDGGPAMTDLRKLEVTTGLSIAYTLLVPGRFTRFADRVLGPSASDADRDALKQKLRTISTFLIDWEKTYAKTIDGKTRFNEKTKREEKQQDTEEGYGRLDALNRIGNQVFAQDMTLSGLSGFEKNLHAKDAPVSFPPIWTVPWLKFAQYDASIEQPLIRNAGEALGVTALLNLSDNTPKDTLFRSSMDIKNLNWIEDLLKGSAPYPKKQLSGLTSPKWPSDIFGDNAWKIDGERVKNGRKLYAQICVECHLGPVNDPVFDTEFPDQSIWSSSRWETIGKDKFLNEVQKSVKGMGTDPAQASVLETRTIQVPGFLKLDPTQNLNAWWSCNLPDVSSTDMPYSLGLMVLVDIVSRKAMDDAKIDPKVQQAWWGERKNCPNPGPQPPEAKEPRPWYRARPLNGVWATAPYLHNGSVPSLYWMLSPAAERPKSFCMGGGRDYDPKQVGFAVVDGESCKTGQSRFSTRASDGTETFGNSNAGHSFDGTPGPGKDGTIGRVLKEQERYDLIEYLKTL</sequence>
<dbReference type="RefSeq" id="WP_028157829.1">
    <property type="nucleotide sequence ID" value="NZ_JANUDC010000001.1"/>
</dbReference>
<dbReference type="InterPro" id="IPR047758">
    <property type="entry name" value="CytoC_perox"/>
</dbReference>
<dbReference type="GO" id="GO:0020037">
    <property type="term" value="F:heme binding"/>
    <property type="evidence" value="ECO:0007669"/>
    <property type="project" value="InterPro"/>
</dbReference>
<dbReference type="AlphaFoldDB" id="A0A0A3Y336"/>
<dbReference type="PANTHER" id="PTHR30600">
    <property type="entry name" value="CYTOCHROME C PEROXIDASE-RELATED"/>
    <property type="match status" value="1"/>
</dbReference>
<evidence type="ECO:0000313" key="8">
    <source>
        <dbReference type="Proteomes" id="UP000030377"/>
    </source>
</evidence>
<proteinExistence type="predicted"/>
<dbReference type="InterPro" id="IPR036909">
    <property type="entry name" value="Cyt_c-like_dom_sf"/>
</dbReference>
<dbReference type="GO" id="GO:0046872">
    <property type="term" value="F:metal ion binding"/>
    <property type="evidence" value="ECO:0007669"/>
    <property type="project" value="UniProtKB-KW"/>
</dbReference>
<reference evidence="7 8" key="1">
    <citation type="submission" date="2014-09" db="EMBL/GenBank/DDBJ databases">
        <title>Draft genome of Bradyrhizobium japonicum Is-34.</title>
        <authorList>
            <person name="Tsurumaru H."/>
            <person name="Yamakawa T."/>
            <person name="Hashimoto S."/>
            <person name="Okizaki K."/>
            <person name="Kanesaki Y."/>
            <person name="Yoshikawa H."/>
            <person name="Yajima S."/>
        </authorList>
    </citation>
    <scope>NUCLEOTIDE SEQUENCE [LARGE SCALE GENOMIC DNA]</scope>
    <source>
        <strain evidence="7 8">Is-34</strain>
    </source>
</reference>
<dbReference type="SUPFAM" id="SSF46626">
    <property type="entry name" value="Cytochrome c"/>
    <property type="match status" value="1"/>
</dbReference>
<dbReference type="GO" id="GO:0004130">
    <property type="term" value="F:cytochrome-c peroxidase activity"/>
    <property type="evidence" value="ECO:0007669"/>
    <property type="project" value="TreeGrafter"/>
</dbReference>
<dbReference type="Gene3D" id="1.10.760.10">
    <property type="entry name" value="Cytochrome c-like domain"/>
    <property type="match status" value="1"/>
</dbReference>
<keyword evidence="1 4" id="KW-0349">Heme</keyword>